<feature type="transmembrane region" description="Helical" evidence="1">
    <location>
        <begin position="110"/>
        <end position="129"/>
    </location>
</feature>
<dbReference type="Proteomes" id="UP000008370">
    <property type="component" value="Unassembled WGS sequence"/>
</dbReference>
<protein>
    <recommendedName>
        <fullName evidence="3">DUF6533 domain-containing protein</fullName>
    </recommendedName>
</protein>
<accession>K5W1C1</accession>
<evidence type="ECO:0000313" key="4">
    <source>
        <dbReference type="EMBL" id="EKM57653.1"/>
    </source>
</evidence>
<dbReference type="OrthoDB" id="2742807at2759"/>
<proteinExistence type="predicted"/>
<name>K5W1C1_PHACS</name>
<evidence type="ECO:0000256" key="1">
    <source>
        <dbReference type="SAM" id="Phobius"/>
    </source>
</evidence>
<keyword evidence="2" id="KW-0732">Signal</keyword>
<feature type="signal peptide" evidence="2">
    <location>
        <begin position="1"/>
        <end position="25"/>
    </location>
</feature>
<keyword evidence="5" id="KW-1185">Reference proteome</keyword>
<sequence>MAYSYHSSLLLSILFLNMSAQSNQALVQAYSQLIAENYTTAATTCLVIYELLITIGDEVNIVWKRPVTARAVLLGSVRWCVLVSIILQLVPYTPKNMTNSCTPIGVLSEILILIGFVQTAIFAALRVYAIWSKSYVWSLPVFVLSMAPFVTNLIGAAMSKYIVIVYPLLGVICTSEYPFSERTTNIFVYTTRGSLILADLIVLVLTWIKTFGNWWRARGIDVKMPLTVCLLRDVLLAVNVAQLLTYNSSAVRPPYDCVADG</sequence>
<feature type="transmembrane region" description="Helical" evidence="1">
    <location>
        <begin position="141"/>
        <end position="166"/>
    </location>
</feature>
<dbReference type="InterPro" id="IPR045340">
    <property type="entry name" value="DUF6533"/>
</dbReference>
<dbReference type="RefSeq" id="XP_007393001.1">
    <property type="nucleotide sequence ID" value="XM_007392939.1"/>
</dbReference>
<evidence type="ECO:0000256" key="2">
    <source>
        <dbReference type="SAM" id="SignalP"/>
    </source>
</evidence>
<reference evidence="4 5" key="1">
    <citation type="journal article" date="2012" name="BMC Genomics">
        <title>Comparative genomics of the white-rot fungi, Phanerochaete carnosa and P. chrysosporium, to elucidate the genetic basis of the distinct wood types they colonize.</title>
        <authorList>
            <person name="Suzuki H."/>
            <person name="MacDonald J."/>
            <person name="Syed K."/>
            <person name="Salamov A."/>
            <person name="Hori C."/>
            <person name="Aerts A."/>
            <person name="Henrissat B."/>
            <person name="Wiebenga A."/>
            <person name="vanKuyk P.A."/>
            <person name="Barry K."/>
            <person name="Lindquist E."/>
            <person name="LaButti K."/>
            <person name="Lapidus A."/>
            <person name="Lucas S."/>
            <person name="Coutinho P."/>
            <person name="Gong Y."/>
            <person name="Samejima M."/>
            <person name="Mahadevan R."/>
            <person name="Abou-Zaid M."/>
            <person name="de Vries R.P."/>
            <person name="Igarashi K."/>
            <person name="Yadav J.S."/>
            <person name="Grigoriev I.V."/>
            <person name="Master E.R."/>
        </authorList>
    </citation>
    <scope>NUCLEOTIDE SEQUENCE [LARGE SCALE GENOMIC DNA]</scope>
    <source>
        <strain evidence="4 5">HHB-10118-sp</strain>
    </source>
</reference>
<keyword evidence="1" id="KW-0812">Transmembrane</keyword>
<dbReference type="AlphaFoldDB" id="K5W1C1"/>
<keyword evidence="1" id="KW-0472">Membrane</keyword>
<evidence type="ECO:0000313" key="5">
    <source>
        <dbReference type="Proteomes" id="UP000008370"/>
    </source>
</evidence>
<dbReference type="Pfam" id="PF20151">
    <property type="entry name" value="DUF6533"/>
    <property type="match status" value="1"/>
</dbReference>
<dbReference type="HOGENOM" id="CLU_053360_3_2_1"/>
<feature type="transmembrane region" description="Helical" evidence="1">
    <location>
        <begin position="71"/>
        <end position="90"/>
    </location>
</feature>
<dbReference type="KEGG" id="pco:PHACADRAFT_251412"/>
<keyword evidence="1" id="KW-1133">Transmembrane helix</keyword>
<gene>
    <name evidence="4" type="ORF">PHACADRAFT_251412</name>
</gene>
<feature type="transmembrane region" description="Helical" evidence="1">
    <location>
        <begin position="39"/>
        <end position="59"/>
    </location>
</feature>
<organism evidence="4 5">
    <name type="scientific">Phanerochaete carnosa (strain HHB-10118-sp)</name>
    <name type="common">White-rot fungus</name>
    <name type="synonym">Peniophora carnosa</name>
    <dbReference type="NCBI Taxonomy" id="650164"/>
    <lineage>
        <taxon>Eukaryota</taxon>
        <taxon>Fungi</taxon>
        <taxon>Dikarya</taxon>
        <taxon>Basidiomycota</taxon>
        <taxon>Agaricomycotina</taxon>
        <taxon>Agaricomycetes</taxon>
        <taxon>Polyporales</taxon>
        <taxon>Phanerochaetaceae</taxon>
        <taxon>Phanerochaete</taxon>
    </lineage>
</organism>
<dbReference type="EMBL" id="JH930470">
    <property type="protein sequence ID" value="EKM57653.1"/>
    <property type="molecule type" value="Genomic_DNA"/>
</dbReference>
<dbReference type="InParanoid" id="K5W1C1"/>
<dbReference type="GeneID" id="18915213"/>
<feature type="transmembrane region" description="Helical" evidence="1">
    <location>
        <begin position="186"/>
        <end position="208"/>
    </location>
</feature>
<feature type="domain" description="DUF6533" evidence="3">
    <location>
        <begin position="38"/>
        <end position="82"/>
    </location>
</feature>
<evidence type="ECO:0000259" key="3">
    <source>
        <dbReference type="Pfam" id="PF20151"/>
    </source>
</evidence>
<feature type="chain" id="PRO_5003890459" description="DUF6533 domain-containing protein" evidence="2">
    <location>
        <begin position="26"/>
        <end position="261"/>
    </location>
</feature>